<evidence type="ECO:0000313" key="2">
    <source>
        <dbReference type="Proteomes" id="UP000198284"/>
    </source>
</evidence>
<evidence type="ECO:0000313" key="1">
    <source>
        <dbReference type="EMBL" id="SNS15335.1"/>
    </source>
</evidence>
<proteinExistence type="predicted"/>
<keyword evidence="2" id="KW-1185">Reference proteome</keyword>
<sequence length="172" mass="19535">MKIEYWTALEEVFAEVLAEKSLPFSAFGSEDGSGAERKAHAYGRKASPLRHHWLLLVPHATCDAFTIELGWSSLPEPPSPGAQQAPVAPRHAARLDNYLCRLGRLLDDTPRSDSWWWVENRFSKPERQVSAFLTQAQPRLSHVLARNRVREPALEALSQVEQFGLPFLERHK</sequence>
<organism evidence="1 2">
    <name type="scientific">Noviherbaspirillum humi</name>
    <dbReference type="NCBI Taxonomy" id="1688639"/>
    <lineage>
        <taxon>Bacteria</taxon>
        <taxon>Pseudomonadati</taxon>
        <taxon>Pseudomonadota</taxon>
        <taxon>Betaproteobacteria</taxon>
        <taxon>Burkholderiales</taxon>
        <taxon>Oxalobacteraceae</taxon>
        <taxon>Noviherbaspirillum</taxon>
    </lineage>
</organism>
<accession>A0A239C4Z5</accession>
<reference evidence="1 2" key="1">
    <citation type="submission" date="2017-06" db="EMBL/GenBank/DDBJ databases">
        <authorList>
            <person name="Kim H.J."/>
            <person name="Triplett B.A."/>
        </authorList>
    </citation>
    <scope>NUCLEOTIDE SEQUENCE [LARGE SCALE GENOMIC DNA]</scope>
    <source>
        <strain evidence="1 2">U15</strain>
    </source>
</reference>
<dbReference type="Proteomes" id="UP000198284">
    <property type="component" value="Unassembled WGS sequence"/>
</dbReference>
<protein>
    <submittedName>
        <fullName evidence="1">Uncharacterized protein</fullName>
    </submittedName>
</protein>
<dbReference type="RefSeq" id="WP_089397492.1">
    <property type="nucleotide sequence ID" value="NZ_FZOT01000001.1"/>
</dbReference>
<gene>
    <name evidence="1" type="ORF">SAMN06265795_101268</name>
</gene>
<name>A0A239C4Z5_9BURK</name>
<dbReference type="EMBL" id="FZOT01000001">
    <property type="protein sequence ID" value="SNS15335.1"/>
    <property type="molecule type" value="Genomic_DNA"/>
</dbReference>
<dbReference type="AlphaFoldDB" id="A0A239C4Z5"/>